<dbReference type="GO" id="GO:0045892">
    <property type="term" value="P:negative regulation of DNA-templated transcription"/>
    <property type="evidence" value="ECO:0007669"/>
    <property type="project" value="TreeGrafter"/>
</dbReference>
<dbReference type="InterPro" id="IPR036388">
    <property type="entry name" value="WH-like_DNA-bd_sf"/>
</dbReference>
<evidence type="ECO:0000256" key="1">
    <source>
        <dbReference type="ARBA" id="ARBA00023015"/>
    </source>
</evidence>
<gene>
    <name evidence="7" type="ORF">FOZ76_06190</name>
</gene>
<dbReference type="Pfam" id="PF09339">
    <property type="entry name" value="HTH_IclR"/>
    <property type="match status" value="1"/>
</dbReference>
<dbReference type="AlphaFoldDB" id="A0A556AWM3"/>
<dbReference type="EMBL" id="VLTJ01000010">
    <property type="protein sequence ID" value="TSH97316.1"/>
    <property type="molecule type" value="Genomic_DNA"/>
</dbReference>
<accession>A0A556AWM3</accession>
<proteinExistence type="predicted"/>
<sequence>MAATVPAVARAMSIFEVFAREQRELSNSEIARFIGVADSSCADLLHTLYQAGYVTRTARSKRFYPTGRLLAAAQAIAENDPLLQVSREAIDLLSEKTGETALCGRLEHGFVRIIGIQEGKYALRYVMKIGEKMALHGSGLGKALLAQVDPEEAARQLRLKSLKKLTPASITDPALVERAVQEVRERGWAETRSEGIQGVGALAVGGHVGGEPVAISLTGPQERIDENREHYLRTLLDVQASVFDPRDATARPAPLKTRRRNTARAAPAT</sequence>
<dbReference type="GO" id="GO:0003700">
    <property type="term" value="F:DNA-binding transcription factor activity"/>
    <property type="evidence" value="ECO:0007669"/>
    <property type="project" value="TreeGrafter"/>
</dbReference>
<protein>
    <submittedName>
        <fullName evidence="7">IclR family transcriptional regulator</fullName>
    </submittedName>
</protein>
<evidence type="ECO:0000313" key="8">
    <source>
        <dbReference type="Proteomes" id="UP000318405"/>
    </source>
</evidence>
<dbReference type="PROSITE" id="PS51078">
    <property type="entry name" value="ICLR_ED"/>
    <property type="match status" value="1"/>
</dbReference>
<evidence type="ECO:0000313" key="7">
    <source>
        <dbReference type="EMBL" id="TSH97316.1"/>
    </source>
</evidence>
<keyword evidence="1" id="KW-0805">Transcription regulation</keyword>
<feature type="region of interest" description="Disordered" evidence="4">
    <location>
        <begin position="247"/>
        <end position="269"/>
    </location>
</feature>
<dbReference type="SMART" id="SM00346">
    <property type="entry name" value="HTH_ICLR"/>
    <property type="match status" value="1"/>
</dbReference>
<keyword evidence="8" id="KW-1185">Reference proteome</keyword>
<evidence type="ECO:0000256" key="4">
    <source>
        <dbReference type="SAM" id="MobiDB-lite"/>
    </source>
</evidence>
<dbReference type="InterPro" id="IPR005471">
    <property type="entry name" value="Tscrpt_reg_IclR_N"/>
</dbReference>
<keyword evidence="2" id="KW-0238">DNA-binding</keyword>
<dbReference type="PANTHER" id="PTHR30136:SF35">
    <property type="entry name" value="HTH-TYPE TRANSCRIPTIONAL REGULATOR RV1719"/>
    <property type="match status" value="1"/>
</dbReference>
<evidence type="ECO:0000256" key="2">
    <source>
        <dbReference type="ARBA" id="ARBA00023125"/>
    </source>
</evidence>
<dbReference type="InterPro" id="IPR014757">
    <property type="entry name" value="Tscrpt_reg_IclR_C"/>
</dbReference>
<organism evidence="7 8">
    <name type="scientific">Verticiella sediminum</name>
    <dbReference type="NCBI Taxonomy" id="1247510"/>
    <lineage>
        <taxon>Bacteria</taxon>
        <taxon>Pseudomonadati</taxon>
        <taxon>Pseudomonadota</taxon>
        <taxon>Betaproteobacteria</taxon>
        <taxon>Burkholderiales</taxon>
        <taxon>Alcaligenaceae</taxon>
        <taxon>Verticiella</taxon>
    </lineage>
</organism>
<evidence type="ECO:0000259" key="6">
    <source>
        <dbReference type="PROSITE" id="PS51078"/>
    </source>
</evidence>
<feature type="domain" description="IclR-ED" evidence="6">
    <location>
        <begin position="68"/>
        <end position="249"/>
    </location>
</feature>
<dbReference type="OrthoDB" id="9000968at2"/>
<keyword evidence="3" id="KW-0804">Transcription</keyword>
<dbReference type="InterPro" id="IPR036390">
    <property type="entry name" value="WH_DNA-bd_sf"/>
</dbReference>
<dbReference type="GO" id="GO:0003677">
    <property type="term" value="F:DNA binding"/>
    <property type="evidence" value="ECO:0007669"/>
    <property type="project" value="UniProtKB-KW"/>
</dbReference>
<feature type="domain" description="HTH iclR-type" evidence="5">
    <location>
        <begin position="5"/>
        <end position="68"/>
    </location>
</feature>
<dbReference type="PANTHER" id="PTHR30136">
    <property type="entry name" value="HELIX-TURN-HELIX TRANSCRIPTIONAL REGULATOR, ICLR FAMILY"/>
    <property type="match status" value="1"/>
</dbReference>
<dbReference type="Proteomes" id="UP000318405">
    <property type="component" value="Unassembled WGS sequence"/>
</dbReference>
<dbReference type="InterPro" id="IPR050707">
    <property type="entry name" value="HTH_MetabolicPath_Reg"/>
</dbReference>
<comment type="caution">
    <text evidence="7">The sequence shown here is derived from an EMBL/GenBank/DDBJ whole genome shotgun (WGS) entry which is preliminary data.</text>
</comment>
<dbReference type="Pfam" id="PF01614">
    <property type="entry name" value="IclR_C"/>
    <property type="match status" value="1"/>
</dbReference>
<name>A0A556AWM3_9BURK</name>
<dbReference type="Gene3D" id="3.30.450.40">
    <property type="match status" value="1"/>
</dbReference>
<dbReference type="PROSITE" id="PS51077">
    <property type="entry name" value="HTH_ICLR"/>
    <property type="match status" value="1"/>
</dbReference>
<dbReference type="SUPFAM" id="SSF55781">
    <property type="entry name" value="GAF domain-like"/>
    <property type="match status" value="1"/>
</dbReference>
<dbReference type="InterPro" id="IPR029016">
    <property type="entry name" value="GAF-like_dom_sf"/>
</dbReference>
<reference evidence="7 8" key="1">
    <citation type="submission" date="2019-07" db="EMBL/GenBank/DDBJ databases">
        <title>Qingshengfaniella alkalisoli gen. nov., sp. nov., isolated from saline soil.</title>
        <authorList>
            <person name="Xu L."/>
            <person name="Huang X.-X."/>
            <person name="Sun J.-Q."/>
        </authorList>
    </citation>
    <scope>NUCLEOTIDE SEQUENCE [LARGE SCALE GENOMIC DNA]</scope>
    <source>
        <strain evidence="7 8">DSM 27279</strain>
    </source>
</reference>
<evidence type="ECO:0000256" key="3">
    <source>
        <dbReference type="ARBA" id="ARBA00023163"/>
    </source>
</evidence>
<evidence type="ECO:0000259" key="5">
    <source>
        <dbReference type="PROSITE" id="PS51077"/>
    </source>
</evidence>
<dbReference type="Gene3D" id="1.10.10.10">
    <property type="entry name" value="Winged helix-like DNA-binding domain superfamily/Winged helix DNA-binding domain"/>
    <property type="match status" value="1"/>
</dbReference>
<dbReference type="SUPFAM" id="SSF46785">
    <property type="entry name" value="Winged helix' DNA-binding domain"/>
    <property type="match status" value="1"/>
</dbReference>